<protein>
    <submittedName>
        <fullName evidence="3">Uncharacterized protein</fullName>
    </submittedName>
</protein>
<feature type="transmembrane region" description="Helical" evidence="2">
    <location>
        <begin position="127"/>
        <end position="146"/>
    </location>
</feature>
<evidence type="ECO:0000256" key="2">
    <source>
        <dbReference type="SAM" id="Phobius"/>
    </source>
</evidence>
<accession>A0A2T4C8I0</accession>
<dbReference type="EMBL" id="KZ679130">
    <property type="protein sequence ID" value="PTB77881.1"/>
    <property type="molecule type" value="Genomic_DNA"/>
</dbReference>
<keyword evidence="2" id="KW-1133">Transmembrane helix</keyword>
<dbReference type="Proteomes" id="UP000240760">
    <property type="component" value="Unassembled WGS sequence"/>
</dbReference>
<proteinExistence type="predicted"/>
<feature type="compositionally biased region" description="Polar residues" evidence="1">
    <location>
        <begin position="27"/>
        <end position="43"/>
    </location>
</feature>
<evidence type="ECO:0000256" key="1">
    <source>
        <dbReference type="SAM" id="MobiDB-lite"/>
    </source>
</evidence>
<reference evidence="3 4" key="1">
    <citation type="submission" date="2016-07" db="EMBL/GenBank/DDBJ databases">
        <title>Multiple horizontal gene transfer events from other fungi enriched the ability of initially mycotrophic Trichoderma (Ascomycota) to feed on dead plant biomass.</title>
        <authorList>
            <consortium name="DOE Joint Genome Institute"/>
            <person name="Aerts A."/>
            <person name="Atanasova L."/>
            <person name="Chenthamara K."/>
            <person name="Zhang J."/>
            <person name="Grujic M."/>
            <person name="Henrissat B."/>
            <person name="Kuo A."/>
            <person name="Salamov A."/>
            <person name="Lipzen A."/>
            <person name="Labutti K."/>
            <person name="Barry K."/>
            <person name="Miao Y."/>
            <person name="Rahimi M.J."/>
            <person name="Shen Q."/>
            <person name="Grigoriev I.V."/>
            <person name="Kubicek C.P."/>
            <person name="Druzhinina I.S."/>
        </authorList>
    </citation>
    <scope>NUCLEOTIDE SEQUENCE [LARGE SCALE GENOMIC DNA]</scope>
    <source>
        <strain evidence="3 4">ATCC 18648</strain>
    </source>
</reference>
<keyword evidence="2" id="KW-0812">Transmembrane</keyword>
<feature type="region of interest" description="Disordered" evidence="1">
    <location>
        <begin position="26"/>
        <end position="54"/>
    </location>
</feature>
<keyword evidence="4" id="KW-1185">Reference proteome</keyword>
<sequence length="176" mass="19627">MNLAGPEDAMHGISWRRKVLPELYNQRFPSSGRRPNQRANRQTSKGRKRTFPGDMAALAGQRNTTPYQLPSIAGSWVKVPVQRHRSSSLYAGQVGRSRWGGVAGVVLFPRARSDSSTNRRDCKLQRWGVVLSGLVCFRIPIAYGMAWLGLPPSLMAIWLCLVLCPWMSRDGSSMKA</sequence>
<evidence type="ECO:0000313" key="3">
    <source>
        <dbReference type="EMBL" id="PTB77881.1"/>
    </source>
</evidence>
<gene>
    <name evidence="3" type="ORF">M440DRAFT_294904</name>
</gene>
<keyword evidence="2" id="KW-0472">Membrane</keyword>
<organism evidence="3 4">
    <name type="scientific">Trichoderma longibrachiatum ATCC 18648</name>
    <dbReference type="NCBI Taxonomy" id="983965"/>
    <lineage>
        <taxon>Eukaryota</taxon>
        <taxon>Fungi</taxon>
        <taxon>Dikarya</taxon>
        <taxon>Ascomycota</taxon>
        <taxon>Pezizomycotina</taxon>
        <taxon>Sordariomycetes</taxon>
        <taxon>Hypocreomycetidae</taxon>
        <taxon>Hypocreales</taxon>
        <taxon>Hypocreaceae</taxon>
        <taxon>Trichoderma</taxon>
    </lineage>
</organism>
<evidence type="ECO:0000313" key="4">
    <source>
        <dbReference type="Proteomes" id="UP000240760"/>
    </source>
</evidence>
<name>A0A2T4C8I0_TRILO</name>
<dbReference type="AlphaFoldDB" id="A0A2T4C8I0"/>